<accession>A0A8R1EP47</accession>
<protein>
    <submittedName>
        <fullName evidence="2">Uncharacterized protein</fullName>
    </submittedName>
</protein>
<dbReference type="EnsemblMetazoa" id="CJA39911.1">
    <property type="protein sequence ID" value="CJA39911.1"/>
    <property type="gene ID" value="WBGene00215759"/>
</dbReference>
<sequence>MDALLRKELERLERKNGELLTTQKDLREDAVKMMREIENKTNQLLRLENKRKEDKEVYKGNLKLVTGERDGEHKKTKVLEKKIESLEKNYAEANKMLLWMERKNGDLESTNALLREQIRASKESERERLRSEERKMNKETRRSYATLKSNQYKKKRLEGALESLESISG</sequence>
<evidence type="ECO:0000313" key="3">
    <source>
        <dbReference type="Proteomes" id="UP000005237"/>
    </source>
</evidence>
<organism evidence="2 3">
    <name type="scientific">Caenorhabditis japonica</name>
    <dbReference type="NCBI Taxonomy" id="281687"/>
    <lineage>
        <taxon>Eukaryota</taxon>
        <taxon>Metazoa</taxon>
        <taxon>Ecdysozoa</taxon>
        <taxon>Nematoda</taxon>
        <taxon>Chromadorea</taxon>
        <taxon>Rhabditida</taxon>
        <taxon>Rhabditina</taxon>
        <taxon>Rhabditomorpha</taxon>
        <taxon>Rhabditoidea</taxon>
        <taxon>Rhabditidae</taxon>
        <taxon>Peloderinae</taxon>
        <taxon>Caenorhabditis</taxon>
    </lineage>
</organism>
<keyword evidence="3" id="KW-1185">Reference proteome</keyword>
<feature type="region of interest" description="Disordered" evidence="1">
    <location>
        <begin position="118"/>
        <end position="152"/>
    </location>
</feature>
<dbReference type="AlphaFoldDB" id="A0A8R1EP47"/>
<evidence type="ECO:0000313" key="2">
    <source>
        <dbReference type="EnsemblMetazoa" id="CJA39911.1"/>
    </source>
</evidence>
<reference evidence="3" key="1">
    <citation type="submission" date="2010-08" db="EMBL/GenBank/DDBJ databases">
        <authorList>
            <consortium name="Caenorhabditis japonica Sequencing Consortium"/>
            <person name="Wilson R.K."/>
        </authorList>
    </citation>
    <scope>NUCLEOTIDE SEQUENCE [LARGE SCALE GENOMIC DNA]</scope>
    <source>
        <strain evidence="3">DF5081</strain>
    </source>
</reference>
<dbReference type="Proteomes" id="UP000005237">
    <property type="component" value="Unassembled WGS sequence"/>
</dbReference>
<evidence type="ECO:0000256" key="1">
    <source>
        <dbReference type="SAM" id="MobiDB-lite"/>
    </source>
</evidence>
<name>A0A8R1EP47_CAEJA</name>
<proteinExistence type="predicted"/>
<feature type="compositionally biased region" description="Basic and acidic residues" evidence="1">
    <location>
        <begin position="118"/>
        <end position="142"/>
    </location>
</feature>
<reference evidence="2" key="2">
    <citation type="submission" date="2022-06" db="UniProtKB">
        <authorList>
            <consortium name="EnsemblMetazoa"/>
        </authorList>
    </citation>
    <scope>IDENTIFICATION</scope>
    <source>
        <strain evidence="2">DF5081</strain>
    </source>
</reference>